<dbReference type="AlphaFoldDB" id="D4N5J5"/>
<dbReference type="GO" id="GO:0071111">
    <property type="term" value="F:cyclic-guanylate-specific phosphodiesterase activity"/>
    <property type="evidence" value="ECO:0007669"/>
    <property type="project" value="InterPro"/>
</dbReference>
<dbReference type="Pfam" id="PF11809">
    <property type="entry name" value="DUF3330"/>
    <property type="match status" value="1"/>
</dbReference>
<dbReference type="InterPro" id="IPR021767">
    <property type="entry name" value="TnpM"/>
</dbReference>
<protein>
    <recommendedName>
        <fullName evidence="1">EAL domain-containing protein</fullName>
    </recommendedName>
</protein>
<evidence type="ECO:0000259" key="1">
    <source>
        <dbReference type="PROSITE" id="PS50883"/>
    </source>
</evidence>
<accession>D4N5J5</accession>
<dbReference type="PROSITE" id="PS50883">
    <property type="entry name" value="EAL"/>
    <property type="match status" value="1"/>
</dbReference>
<name>D4N5J5_9BACT</name>
<dbReference type="SMART" id="SM00052">
    <property type="entry name" value="EAL"/>
    <property type="match status" value="1"/>
</dbReference>
<dbReference type="Pfam" id="PF00563">
    <property type="entry name" value="EAL"/>
    <property type="match status" value="1"/>
</dbReference>
<gene>
    <name evidence="2" type="primary">urf2</name>
</gene>
<keyword evidence="2" id="KW-0614">Plasmid</keyword>
<dbReference type="SUPFAM" id="SSF141868">
    <property type="entry name" value="EAL domain-like"/>
    <property type="match status" value="1"/>
</dbReference>
<sequence>MMTSHPAGWTATELAQAAASRQLELYYQPLVDLRNNRIVGAEALLRWRHPSLGLLPPGQFIPLAESSGLMPAIGTWVLCEACRQMRKWQALAWQPFRLAVNVSASQVGPMFDAEIQRVLTDADLPAECLEIELTESVAFGNPALFATFEALRALGVHFAADDFGTGYSCLQHLKCCPITTLKIDQSFVARLPDDTRDQCIVRAVIQLAHGLGMEVVAEGVETPDSLAWLRQAGCDTVQGFLFAKPMPAATFASFVNQWRNTTMNVNEPSTACCVCCKEIPLDAAFTPEGAEYVEHFCGLECYQRFQARAITATETSAKPSACDSPPSGGG</sequence>
<dbReference type="EMBL" id="GQ983559">
    <property type="protein sequence ID" value="ADD63299.1"/>
    <property type="molecule type" value="Genomic_DNA"/>
</dbReference>
<dbReference type="Gene3D" id="3.20.20.450">
    <property type="entry name" value="EAL domain"/>
    <property type="match status" value="1"/>
</dbReference>
<dbReference type="InterPro" id="IPR001633">
    <property type="entry name" value="EAL_dom"/>
</dbReference>
<dbReference type="PANTHER" id="PTHR33121:SF70">
    <property type="entry name" value="SIGNALING PROTEIN YKOW"/>
    <property type="match status" value="1"/>
</dbReference>
<dbReference type="CDD" id="cd01948">
    <property type="entry name" value="EAL"/>
    <property type="match status" value="1"/>
</dbReference>
<evidence type="ECO:0000313" key="2">
    <source>
        <dbReference type="EMBL" id="ADD63299.1"/>
    </source>
</evidence>
<proteinExistence type="predicted"/>
<geneLocation type="plasmid" evidence="2">
    <name>pAKD4</name>
</geneLocation>
<dbReference type="InterPro" id="IPR035919">
    <property type="entry name" value="EAL_sf"/>
</dbReference>
<organism evidence="2">
    <name type="scientific">uncultured bacterium pAKD4</name>
    <dbReference type="NCBI Taxonomy" id="743682"/>
    <lineage>
        <taxon>Bacteria</taxon>
        <taxon>environmental samples</taxon>
    </lineage>
</organism>
<reference evidence="2" key="1">
    <citation type="journal article" date="2010" name="Plasmid">
        <title>Comparative genomics of pAKD4, the prototype IncP-1delta plasmid with a complete backbone.</title>
        <authorList>
            <person name="Sen D."/>
            <person name="Yano H."/>
            <person name="Suzuki H."/>
            <person name="Krol J.E."/>
            <person name="Rogers L."/>
            <person name="Brown C.J."/>
            <person name="Top E.M."/>
        </authorList>
    </citation>
    <scope>NUCLEOTIDE SEQUENCE</scope>
    <source>
        <plasmid evidence="2">pAKD4</plasmid>
    </source>
</reference>
<dbReference type="InterPro" id="IPR050706">
    <property type="entry name" value="Cyclic-di-GMP_PDE-like"/>
</dbReference>
<feature type="domain" description="EAL" evidence="1">
    <location>
        <begin position="7"/>
        <end position="259"/>
    </location>
</feature>
<dbReference type="PANTHER" id="PTHR33121">
    <property type="entry name" value="CYCLIC DI-GMP PHOSPHODIESTERASE PDEF"/>
    <property type="match status" value="1"/>
</dbReference>